<dbReference type="SMART" id="SM00028">
    <property type="entry name" value="TPR"/>
    <property type="match status" value="2"/>
</dbReference>
<feature type="domain" description="TonB C-terminal" evidence="3">
    <location>
        <begin position="549"/>
        <end position="643"/>
    </location>
</feature>
<evidence type="ECO:0000313" key="5">
    <source>
        <dbReference type="EMBL" id="RKS91736.1"/>
    </source>
</evidence>
<dbReference type="KEGG" id="smic:SmB9_23760"/>
<dbReference type="Proteomes" id="UP000276029">
    <property type="component" value="Unassembled WGS sequence"/>
</dbReference>
<dbReference type="GO" id="GO:0055085">
    <property type="term" value="P:transmembrane transport"/>
    <property type="evidence" value="ECO:0007669"/>
    <property type="project" value="InterPro"/>
</dbReference>
<reference evidence="4 6" key="1">
    <citation type="submission" date="2018-06" db="EMBL/GenBank/DDBJ databases">
        <title>Complete Genome Sequence of the Microcystin-Degrading Bacterium Sphingosinicella microcystinivorans Strain B-9.</title>
        <authorList>
            <person name="Jin H."/>
            <person name="Nishizawa T."/>
            <person name="Guo Y."/>
            <person name="Nishizawa A."/>
            <person name="Park H."/>
            <person name="Kato H."/>
            <person name="Tsuji K."/>
            <person name="Harada K."/>
        </authorList>
    </citation>
    <scope>NUCLEOTIDE SEQUENCE [LARGE SCALE GENOMIC DNA]</scope>
    <source>
        <strain evidence="4 6">B9</strain>
    </source>
</reference>
<dbReference type="Pfam" id="PF13424">
    <property type="entry name" value="TPR_12"/>
    <property type="match status" value="1"/>
</dbReference>
<dbReference type="SUPFAM" id="SSF48452">
    <property type="entry name" value="TPR-like"/>
    <property type="match status" value="1"/>
</dbReference>
<name>A0AAD1D6B1_SPHMI</name>
<sequence length="643" mass="70458">MRRHIFAAIIGICLTSAAAQAQKLQEQYDAAEKAFAAGEYDKAATLFAEVQGRLAKSQRGSTVEADLRRRIAETDIALGRPERAIAALTPAVSIYTKAPGQPFLGETHRLLGSAYEKLGEMHRAAENYQAALRLNTDPARKTALSIPLARAAIFTDPPLARRLVDAMIADFKPTEDKKRSGELLGEFQSLRGRIELNAKDYAAALDWFKKAAKSAGGIGTRVSLADVAIRSDLALASHLTGDEDKAFYYIAMTGAGRMGDKGAQFPDGDALKLPDCSPAFDLGPDDLVVLDIALGDDGRVINAAPIYSTKPGKIEAEFVKAARAWLWSAEEMAKTEPFWRFSIRVAVRCTFNTDRRWVGSGFVRELIKEVNAKKPLQDIDSRMGTDALRAELARREAADGPESMSLVPVLATLAEEDEDGVYIDRARQILEANGISPRARAILGVCVARSLMQRRGDALQMQPDAGWPADVADWFRLEQGLELEKRKRSERAIPLYTAVFERGNAKTDTLAQFAALRLASIAFERKAQERASGYLAATGLRPDQCALVDASPIPASTGASSNDYPHEALNWGFEGYMVSNYDIGVDGKTKSPRVVFAYPPFVFEETMQRIIGRWRFKPIYREGEQIGCSGATQSIRFNIPGKS</sequence>
<keyword evidence="7" id="KW-1185">Reference proteome</keyword>
<dbReference type="Pfam" id="PF03544">
    <property type="entry name" value="TonB_C"/>
    <property type="match status" value="1"/>
</dbReference>
<feature type="chain" id="PRO_5042059548" evidence="2">
    <location>
        <begin position="22"/>
        <end position="643"/>
    </location>
</feature>
<dbReference type="InterPro" id="IPR011990">
    <property type="entry name" value="TPR-like_helical_dom_sf"/>
</dbReference>
<evidence type="ECO:0000313" key="6">
    <source>
        <dbReference type="Proteomes" id="UP000275727"/>
    </source>
</evidence>
<dbReference type="AlphaFoldDB" id="A0AAD1D6B1"/>
<accession>A0AAD1D6B1</accession>
<reference evidence="5 7" key="2">
    <citation type="submission" date="2018-10" db="EMBL/GenBank/DDBJ databases">
        <title>Genomic Encyclopedia of Type Strains, Phase IV (KMG-IV): sequencing the most valuable type-strain genomes for metagenomic binning, comparative biology and taxonomic classification.</title>
        <authorList>
            <person name="Goeker M."/>
        </authorList>
    </citation>
    <scope>NUCLEOTIDE SEQUENCE [LARGE SCALE GENOMIC DNA]</scope>
    <source>
        <strain evidence="5 7">DSM 19791</strain>
    </source>
</reference>
<organism evidence="4 6">
    <name type="scientific">Sphingosinicella microcystinivorans</name>
    <dbReference type="NCBI Taxonomy" id="335406"/>
    <lineage>
        <taxon>Bacteria</taxon>
        <taxon>Pseudomonadati</taxon>
        <taxon>Pseudomonadota</taxon>
        <taxon>Alphaproteobacteria</taxon>
        <taxon>Sphingomonadales</taxon>
        <taxon>Sphingosinicellaceae</taxon>
        <taxon>Sphingosinicella</taxon>
    </lineage>
</organism>
<evidence type="ECO:0000313" key="7">
    <source>
        <dbReference type="Proteomes" id="UP000276029"/>
    </source>
</evidence>
<dbReference type="SUPFAM" id="SSF74653">
    <property type="entry name" value="TolA/TonB C-terminal domain"/>
    <property type="match status" value="1"/>
</dbReference>
<dbReference type="Gene3D" id="1.25.40.10">
    <property type="entry name" value="Tetratricopeptide repeat domain"/>
    <property type="match status" value="1"/>
</dbReference>
<keyword evidence="1" id="KW-0802">TPR repeat</keyword>
<dbReference type="PROSITE" id="PS50005">
    <property type="entry name" value="TPR"/>
    <property type="match status" value="1"/>
</dbReference>
<dbReference type="PROSITE" id="PS52015">
    <property type="entry name" value="TONB_CTD"/>
    <property type="match status" value="1"/>
</dbReference>
<keyword evidence="2" id="KW-0732">Signal</keyword>
<dbReference type="InterPro" id="IPR037682">
    <property type="entry name" value="TonB_C"/>
</dbReference>
<dbReference type="EMBL" id="RBWX01000007">
    <property type="protein sequence ID" value="RKS91736.1"/>
    <property type="molecule type" value="Genomic_DNA"/>
</dbReference>
<feature type="repeat" description="TPR" evidence="1">
    <location>
        <begin position="105"/>
        <end position="138"/>
    </location>
</feature>
<evidence type="ECO:0000256" key="2">
    <source>
        <dbReference type="SAM" id="SignalP"/>
    </source>
</evidence>
<evidence type="ECO:0000256" key="1">
    <source>
        <dbReference type="PROSITE-ProRule" id="PRU00339"/>
    </source>
</evidence>
<evidence type="ECO:0000259" key="3">
    <source>
        <dbReference type="PROSITE" id="PS52015"/>
    </source>
</evidence>
<dbReference type="EMBL" id="AP018711">
    <property type="protein sequence ID" value="BBE34718.1"/>
    <property type="molecule type" value="Genomic_DNA"/>
</dbReference>
<dbReference type="Gene3D" id="3.30.2420.10">
    <property type="entry name" value="TonB"/>
    <property type="match status" value="1"/>
</dbReference>
<feature type="signal peptide" evidence="2">
    <location>
        <begin position="1"/>
        <end position="21"/>
    </location>
</feature>
<protein>
    <submittedName>
        <fullName evidence="5">Tetratricopeptide repeat protein</fullName>
    </submittedName>
</protein>
<dbReference type="RefSeq" id="WP_121048166.1">
    <property type="nucleotide sequence ID" value="NZ_AP018711.1"/>
</dbReference>
<evidence type="ECO:0000313" key="4">
    <source>
        <dbReference type="EMBL" id="BBE34718.1"/>
    </source>
</evidence>
<gene>
    <name evidence="5" type="ORF">DFR51_1303</name>
    <name evidence="4" type="ORF">SmB9_23760</name>
</gene>
<dbReference type="Proteomes" id="UP000275727">
    <property type="component" value="Chromosome"/>
</dbReference>
<proteinExistence type="predicted"/>
<dbReference type="InterPro" id="IPR019734">
    <property type="entry name" value="TPR_rpt"/>
</dbReference>